<keyword evidence="3" id="KW-1185">Reference proteome</keyword>
<name>A0A9W6Y9I3_9STRA</name>
<dbReference type="Proteomes" id="UP001165083">
    <property type="component" value="Unassembled WGS sequence"/>
</dbReference>
<dbReference type="AlphaFoldDB" id="A0A9W6Y9I3"/>
<gene>
    <name evidence="2" type="ORF">Plil01_001724700</name>
</gene>
<keyword evidence="1" id="KW-0812">Transmembrane</keyword>
<evidence type="ECO:0000313" key="2">
    <source>
        <dbReference type="EMBL" id="GMF60441.1"/>
    </source>
</evidence>
<evidence type="ECO:0000256" key="1">
    <source>
        <dbReference type="SAM" id="Phobius"/>
    </source>
</evidence>
<comment type="caution">
    <text evidence="2">The sequence shown here is derived from an EMBL/GenBank/DDBJ whole genome shotgun (WGS) entry which is preliminary data.</text>
</comment>
<protein>
    <submittedName>
        <fullName evidence="2">Unnamed protein product</fullName>
    </submittedName>
</protein>
<keyword evidence="1" id="KW-0472">Membrane</keyword>
<sequence length="71" mass="7512">MYVPSIVGSSELTTAPQETEIEPALAVVSTPFIGLPVEELATIMGHELPLARVVLASFIFFDVSVVIATVP</sequence>
<keyword evidence="1" id="KW-1133">Transmembrane helix</keyword>
<feature type="transmembrane region" description="Helical" evidence="1">
    <location>
        <begin position="50"/>
        <end position="70"/>
    </location>
</feature>
<proteinExistence type="predicted"/>
<reference evidence="2" key="1">
    <citation type="submission" date="2023-04" db="EMBL/GenBank/DDBJ databases">
        <title>Phytophthora lilii NBRC 32176.</title>
        <authorList>
            <person name="Ichikawa N."/>
            <person name="Sato H."/>
            <person name="Tonouchi N."/>
        </authorList>
    </citation>
    <scope>NUCLEOTIDE SEQUENCE</scope>
    <source>
        <strain evidence="2">NBRC 32176</strain>
    </source>
</reference>
<organism evidence="2 3">
    <name type="scientific">Phytophthora lilii</name>
    <dbReference type="NCBI Taxonomy" id="2077276"/>
    <lineage>
        <taxon>Eukaryota</taxon>
        <taxon>Sar</taxon>
        <taxon>Stramenopiles</taxon>
        <taxon>Oomycota</taxon>
        <taxon>Peronosporomycetes</taxon>
        <taxon>Peronosporales</taxon>
        <taxon>Peronosporaceae</taxon>
        <taxon>Phytophthora</taxon>
    </lineage>
</organism>
<dbReference type="EMBL" id="BSXW01009197">
    <property type="protein sequence ID" value="GMF60441.1"/>
    <property type="molecule type" value="Genomic_DNA"/>
</dbReference>
<accession>A0A9W6Y9I3</accession>
<evidence type="ECO:0000313" key="3">
    <source>
        <dbReference type="Proteomes" id="UP001165083"/>
    </source>
</evidence>